<evidence type="ECO:0000313" key="2">
    <source>
        <dbReference type="EMBL" id="KJX93071.1"/>
    </source>
</evidence>
<protein>
    <submittedName>
        <fullName evidence="2">Uncharacterized protein</fullName>
    </submittedName>
</protein>
<dbReference type="EMBL" id="LAFY01004381">
    <property type="protein sequence ID" value="KJX93071.1"/>
    <property type="molecule type" value="Genomic_DNA"/>
</dbReference>
<dbReference type="Proteomes" id="UP000033647">
    <property type="component" value="Unassembled WGS sequence"/>
</dbReference>
<name>A0A0F4G6S9_9PEZI</name>
<organism evidence="2 3">
    <name type="scientific">Zymoseptoria brevis</name>
    <dbReference type="NCBI Taxonomy" id="1047168"/>
    <lineage>
        <taxon>Eukaryota</taxon>
        <taxon>Fungi</taxon>
        <taxon>Dikarya</taxon>
        <taxon>Ascomycota</taxon>
        <taxon>Pezizomycotina</taxon>
        <taxon>Dothideomycetes</taxon>
        <taxon>Dothideomycetidae</taxon>
        <taxon>Mycosphaerellales</taxon>
        <taxon>Mycosphaerellaceae</taxon>
        <taxon>Zymoseptoria</taxon>
    </lineage>
</organism>
<accession>A0A0F4G6S9</accession>
<dbReference type="OrthoDB" id="10370663at2759"/>
<keyword evidence="3" id="KW-1185">Reference proteome</keyword>
<proteinExistence type="predicted"/>
<reference evidence="2 3" key="1">
    <citation type="submission" date="2015-03" db="EMBL/GenBank/DDBJ databases">
        <title>RNA-seq based gene annotation and comparative genomics of four Zymoseptoria species reveal species-specific pathogenicity related genes and transposable element activity.</title>
        <authorList>
            <person name="Grandaubert J."/>
            <person name="Bhattacharyya A."/>
            <person name="Stukenbrock E.H."/>
        </authorList>
    </citation>
    <scope>NUCLEOTIDE SEQUENCE [LARGE SCALE GENOMIC DNA]</scope>
    <source>
        <strain evidence="2 3">Zb18110</strain>
    </source>
</reference>
<gene>
    <name evidence="2" type="ORF">TI39_contig4422g00002</name>
</gene>
<feature type="compositionally biased region" description="Basic and acidic residues" evidence="1">
    <location>
        <begin position="104"/>
        <end position="115"/>
    </location>
</feature>
<dbReference type="AlphaFoldDB" id="A0A0F4G6S9"/>
<evidence type="ECO:0000256" key="1">
    <source>
        <dbReference type="SAM" id="MobiDB-lite"/>
    </source>
</evidence>
<evidence type="ECO:0000313" key="3">
    <source>
        <dbReference type="Proteomes" id="UP000033647"/>
    </source>
</evidence>
<feature type="compositionally biased region" description="Basic residues" evidence="1">
    <location>
        <begin position="129"/>
        <end position="138"/>
    </location>
</feature>
<feature type="region of interest" description="Disordered" evidence="1">
    <location>
        <begin position="104"/>
        <end position="138"/>
    </location>
</feature>
<comment type="caution">
    <text evidence="2">The sequence shown here is derived from an EMBL/GenBank/DDBJ whole genome shotgun (WGS) entry which is preliminary data.</text>
</comment>
<sequence length="138" mass="15142">MAGYHPSIPWPTNLAEFDLEADILIERSFGSSTPQLSPAAYADHGFGPVMGTQPEAVAEEERQPTDEVEEGRVNSFVTLPLAEERSNRALGLAEDEDVKVEAAKMDPVRENEKGRKQGITMSLPIRSKKEGKHGVIKL</sequence>